<dbReference type="AlphaFoldDB" id="A0A4R3KMZ0"/>
<protein>
    <submittedName>
        <fullName evidence="1">L-rhamnose mutarotase</fullName>
    </submittedName>
</protein>
<dbReference type="PANTHER" id="PTHR43239">
    <property type="entry name" value="UPF0734 PROTEIN DDB_G0273871/DDB_G0273177"/>
    <property type="match status" value="1"/>
</dbReference>
<evidence type="ECO:0000313" key="2">
    <source>
        <dbReference type="Proteomes" id="UP000295807"/>
    </source>
</evidence>
<gene>
    <name evidence="1" type="ORF">EDD80_11517</name>
</gene>
<keyword evidence="2" id="KW-1185">Reference proteome</keyword>
<dbReference type="Gene3D" id="3.30.70.100">
    <property type="match status" value="1"/>
</dbReference>
<sequence>MKRILQFTIICLTAVISNACQRETVQFDEYVFAIQLVNDPIKIQEYIAHHKTVWPEVEAGFRKAGYTSIRLYRFENYVTMVIKVPRGTDIRKIATNEALNTEKIKAWNKLMATYQQGLPGAGTWVAMDKLYEFQNPK</sequence>
<dbReference type="RefSeq" id="WP_132130453.1">
    <property type="nucleotide sequence ID" value="NZ_CP042432.1"/>
</dbReference>
<reference evidence="1 2" key="1">
    <citation type="submission" date="2019-03" db="EMBL/GenBank/DDBJ databases">
        <title>Genomic Encyclopedia of Type Strains, Phase IV (KMG-IV): sequencing the most valuable type-strain genomes for metagenomic binning, comparative biology and taxonomic classification.</title>
        <authorList>
            <person name="Goeker M."/>
        </authorList>
    </citation>
    <scope>NUCLEOTIDE SEQUENCE [LARGE SCALE GENOMIC DNA]</scope>
    <source>
        <strain evidence="1 2">DSM 21100</strain>
    </source>
</reference>
<dbReference type="InterPro" id="IPR008000">
    <property type="entry name" value="Rham/fucose_mutarotase"/>
</dbReference>
<dbReference type="Pfam" id="PF05336">
    <property type="entry name" value="rhaM"/>
    <property type="match status" value="1"/>
</dbReference>
<dbReference type="PANTHER" id="PTHR43239:SF1">
    <property type="entry name" value="UPF0734 PROTEIN DDB_G0273871_DDB_G0273177"/>
    <property type="match status" value="1"/>
</dbReference>
<dbReference type="InterPro" id="IPR011008">
    <property type="entry name" value="Dimeric_a/b-barrel"/>
</dbReference>
<proteinExistence type="predicted"/>
<evidence type="ECO:0000313" key="1">
    <source>
        <dbReference type="EMBL" id="TCS85034.1"/>
    </source>
</evidence>
<dbReference type="InterPro" id="IPR052996">
    <property type="entry name" value="Carb_Metab_Mutarotase"/>
</dbReference>
<dbReference type="EMBL" id="SMAD01000015">
    <property type="protein sequence ID" value="TCS85034.1"/>
    <property type="molecule type" value="Genomic_DNA"/>
</dbReference>
<dbReference type="SUPFAM" id="SSF54909">
    <property type="entry name" value="Dimeric alpha+beta barrel"/>
    <property type="match status" value="1"/>
</dbReference>
<comment type="caution">
    <text evidence="1">The sequence shown here is derived from an EMBL/GenBank/DDBJ whole genome shotgun (WGS) entry which is preliminary data.</text>
</comment>
<dbReference type="Proteomes" id="UP000295807">
    <property type="component" value="Unassembled WGS sequence"/>
</dbReference>
<accession>A0A4R3KMZ0</accession>
<name>A0A4R3KMZ0_9SPHI</name>
<dbReference type="GO" id="GO:0016857">
    <property type="term" value="F:racemase and epimerase activity, acting on carbohydrates and derivatives"/>
    <property type="evidence" value="ECO:0007669"/>
    <property type="project" value="InterPro"/>
</dbReference>
<dbReference type="OrthoDB" id="9808066at2"/>
<organism evidence="1 2">
    <name type="scientific">Anseongella ginsenosidimutans</name>
    <dbReference type="NCBI Taxonomy" id="496056"/>
    <lineage>
        <taxon>Bacteria</taxon>
        <taxon>Pseudomonadati</taxon>
        <taxon>Bacteroidota</taxon>
        <taxon>Sphingobacteriia</taxon>
        <taxon>Sphingobacteriales</taxon>
        <taxon>Sphingobacteriaceae</taxon>
        <taxon>Anseongella</taxon>
    </lineage>
</organism>